<comment type="caution">
    <text evidence="2">The sequence shown here is derived from an EMBL/GenBank/DDBJ whole genome shotgun (WGS) entry which is preliminary data.</text>
</comment>
<dbReference type="PROSITE" id="PS51186">
    <property type="entry name" value="GNAT"/>
    <property type="match status" value="1"/>
</dbReference>
<dbReference type="RefSeq" id="WP_055724817.1">
    <property type="nucleotide sequence ID" value="NZ_JBJVNI010000022.1"/>
</dbReference>
<evidence type="ECO:0000259" key="1">
    <source>
        <dbReference type="PROSITE" id="PS51186"/>
    </source>
</evidence>
<reference evidence="2 3" key="1">
    <citation type="submission" date="2024-12" db="EMBL/GenBank/DDBJ databases">
        <title>Forecasting of Potato common scab and diversities of Pathogenic streptomyces spp. in china.</title>
        <authorList>
            <person name="Handique U."/>
            <person name="Wu J."/>
        </authorList>
    </citation>
    <scope>NUCLEOTIDE SEQUENCE [LARGE SCALE GENOMIC DNA]</scope>
    <source>
        <strain evidence="2 3">ZRIMU1530</strain>
    </source>
</reference>
<dbReference type="SUPFAM" id="SSF55729">
    <property type="entry name" value="Acyl-CoA N-acyltransferases (Nat)"/>
    <property type="match status" value="1"/>
</dbReference>
<keyword evidence="3" id="KW-1185">Reference proteome</keyword>
<name>A0ABW9I0D2_9ACTN</name>
<dbReference type="InterPro" id="IPR000182">
    <property type="entry name" value="GNAT_dom"/>
</dbReference>
<accession>A0ABW9I0D2</accession>
<feature type="domain" description="N-acetyltransferase" evidence="1">
    <location>
        <begin position="3"/>
        <end position="160"/>
    </location>
</feature>
<proteinExistence type="predicted"/>
<dbReference type="InterPro" id="IPR016181">
    <property type="entry name" value="Acyl_CoA_acyltransferase"/>
</dbReference>
<evidence type="ECO:0000313" key="3">
    <source>
        <dbReference type="Proteomes" id="UP001631957"/>
    </source>
</evidence>
<dbReference type="EMBL" id="JBJVNI010000022">
    <property type="protein sequence ID" value="MFM9613810.1"/>
    <property type="molecule type" value="Genomic_DNA"/>
</dbReference>
<gene>
    <name evidence="2" type="ORF">ACKI18_34630</name>
</gene>
<dbReference type="Proteomes" id="UP001631957">
    <property type="component" value="Unassembled WGS sequence"/>
</dbReference>
<organism evidence="2 3">
    <name type="scientific">Streptomyces niveiscabiei</name>
    <dbReference type="NCBI Taxonomy" id="164115"/>
    <lineage>
        <taxon>Bacteria</taxon>
        <taxon>Bacillati</taxon>
        <taxon>Actinomycetota</taxon>
        <taxon>Actinomycetes</taxon>
        <taxon>Kitasatosporales</taxon>
        <taxon>Streptomycetaceae</taxon>
        <taxon>Streptomyces</taxon>
    </lineage>
</organism>
<dbReference type="Gene3D" id="3.40.630.30">
    <property type="match status" value="1"/>
</dbReference>
<sequence>MTVTVRAGYADDYDAVRALHVRCSVATRARRYHTGTPQLTRDAWQRMSEPLAGCTLLATPFGLPDRVVAVGHLLYERHPDVAELAVLVEDTWQSHGLGGVLSRRLYGLAHFMRVRTIVAYVATDNIRARRMVQGLARTAGGHGPDVRLLSDSDVLEAVLS</sequence>
<protein>
    <submittedName>
        <fullName evidence="2">N-acetyltransferase family protein</fullName>
    </submittedName>
</protein>
<evidence type="ECO:0000313" key="2">
    <source>
        <dbReference type="EMBL" id="MFM9613810.1"/>
    </source>
</evidence>